<dbReference type="Proteomes" id="UP000824469">
    <property type="component" value="Unassembled WGS sequence"/>
</dbReference>
<evidence type="ECO:0000313" key="10">
    <source>
        <dbReference type="EMBL" id="KAH9287982.1"/>
    </source>
</evidence>
<feature type="domain" description="PPM-type phosphatase" evidence="9">
    <location>
        <begin position="51"/>
        <end position="111"/>
    </location>
</feature>
<dbReference type="PROSITE" id="PS51746">
    <property type="entry name" value="PPM_2"/>
    <property type="match status" value="1"/>
</dbReference>
<keyword evidence="11" id="KW-1185">Reference proteome</keyword>
<organism evidence="10 11">
    <name type="scientific">Taxus chinensis</name>
    <name type="common">Chinese yew</name>
    <name type="synonym">Taxus wallichiana var. chinensis</name>
    <dbReference type="NCBI Taxonomy" id="29808"/>
    <lineage>
        <taxon>Eukaryota</taxon>
        <taxon>Viridiplantae</taxon>
        <taxon>Streptophyta</taxon>
        <taxon>Embryophyta</taxon>
        <taxon>Tracheophyta</taxon>
        <taxon>Spermatophyta</taxon>
        <taxon>Pinopsida</taxon>
        <taxon>Pinidae</taxon>
        <taxon>Conifers II</taxon>
        <taxon>Cupressales</taxon>
        <taxon>Taxaceae</taxon>
        <taxon>Taxus</taxon>
    </lineage>
</organism>
<proteinExistence type="predicted"/>
<dbReference type="GO" id="GO:0004722">
    <property type="term" value="F:protein serine/threonine phosphatase activity"/>
    <property type="evidence" value="ECO:0007669"/>
    <property type="project" value="UniProtKB-EC"/>
</dbReference>
<evidence type="ECO:0000256" key="6">
    <source>
        <dbReference type="ARBA" id="ARBA00022842"/>
    </source>
</evidence>
<dbReference type="EMBL" id="JAHRHJ020003813">
    <property type="protein sequence ID" value="KAH9287982.1"/>
    <property type="molecule type" value="Genomic_DNA"/>
</dbReference>
<dbReference type="GO" id="GO:0046872">
    <property type="term" value="F:metal ion binding"/>
    <property type="evidence" value="ECO:0007669"/>
    <property type="project" value="UniProtKB-KW"/>
</dbReference>
<comment type="caution">
    <text evidence="10">The sequence shown here is derived from an EMBL/GenBank/DDBJ whole genome shotgun (WGS) entry which is preliminary data.</text>
</comment>
<evidence type="ECO:0000313" key="11">
    <source>
        <dbReference type="Proteomes" id="UP000824469"/>
    </source>
</evidence>
<evidence type="ECO:0000259" key="9">
    <source>
        <dbReference type="PROSITE" id="PS51746"/>
    </source>
</evidence>
<dbReference type="Gene3D" id="3.60.40.10">
    <property type="entry name" value="PPM-type phosphatase domain"/>
    <property type="match status" value="1"/>
</dbReference>
<evidence type="ECO:0000256" key="1">
    <source>
        <dbReference type="ARBA" id="ARBA00001936"/>
    </source>
</evidence>
<keyword evidence="5" id="KW-0378">Hydrolase</keyword>
<dbReference type="InterPro" id="IPR036457">
    <property type="entry name" value="PPM-type-like_dom_sf"/>
</dbReference>
<keyword evidence="6" id="KW-0460">Magnesium</keyword>
<sequence length="111" mass="12225">QTRVDMVGVAGMTLRHPHFFGLPIPKSLSIKIMEKSRKKLLTTCTLLLDRGYGAFTVKGTGRPSMEDTYSIEIDSKGSGESFFGVFDGHGGIAVAEMLKSSLWPIYKRKLS</sequence>
<evidence type="ECO:0000256" key="7">
    <source>
        <dbReference type="ARBA" id="ARBA00022912"/>
    </source>
</evidence>
<evidence type="ECO:0000256" key="2">
    <source>
        <dbReference type="ARBA" id="ARBA00001946"/>
    </source>
</evidence>
<dbReference type="AlphaFoldDB" id="A0AA38F4T2"/>
<dbReference type="SUPFAM" id="SSF81606">
    <property type="entry name" value="PP2C-like"/>
    <property type="match status" value="1"/>
</dbReference>
<keyword evidence="7" id="KW-0904">Protein phosphatase</keyword>
<name>A0AA38F4T2_TAXCH</name>
<keyword evidence="4" id="KW-0479">Metal-binding</keyword>
<evidence type="ECO:0000256" key="5">
    <source>
        <dbReference type="ARBA" id="ARBA00022801"/>
    </source>
</evidence>
<evidence type="ECO:0000256" key="3">
    <source>
        <dbReference type="ARBA" id="ARBA00013081"/>
    </source>
</evidence>
<protein>
    <recommendedName>
        <fullName evidence="3">protein-serine/threonine phosphatase</fullName>
        <ecNumber evidence="3">3.1.3.16</ecNumber>
    </recommendedName>
</protein>
<comment type="cofactor">
    <cofactor evidence="1">
        <name>Mn(2+)</name>
        <dbReference type="ChEBI" id="CHEBI:29035"/>
    </cofactor>
</comment>
<reference evidence="10 11" key="1">
    <citation type="journal article" date="2021" name="Nat. Plants">
        <title>The Taxus genome provides insights into paclitaxel biosynthesis.</title>
        <authorList>
            <person name="Xiong X."/>
            <person name="Gou J."/>
            <person name="Liao Q."/>
            <person name="Li Y."/>
            <person name="Zhou Q."/>
            <person name="Bi G."/>
            <person name="Li C."/>
            <person name="Du R."/>
            <person name="Wang X."/>
            <person name="Sun T."/>
            <person name="Guo L."/>
            <person name="Liang H."/>
            <person name="Lu P."/>
            <person name="Wu Y."/>
            <person name="Zhang Z."/>
            <person name="Ro D.K."/>
            <person name="Shang Y."/>
            <person name="Huang S."/>
            <person name="Yan J."/>
        </authorList>
    </citation>
    <scope>NUCLEOTIDE SEQUENCE [LARGE SCALE GENOMIC DNA]</scope>
    <source>
        <strain evidence="10">Ta-2019</strain>
    </source>
</reference>
<gene>
    <name evidence="10" type="ORF">KI387_032099</name>
</gene>
<evidence type="ECO:0000256" key="8">
    <source>
        <dbReference type="ARBA" id="ARBA00023211"/>
    </source>
</evidence>
<evidence type="ECO:0000256" key="4">
    <source>
        <dbReference type="ARBA" id="ARBA00022723"/>
    </source>
</evidence>
<comment type="cofactor">
    <cofactor evidence="2">
        <name>Mg(2+)</name>
        <dbReference type="ChEBI" id="CHEBI:18420"/>
    </cofactor>
</comment>
<feature type="non-terminal residue" evidence="10">
    <location>
        <position position="1"/>
    </location>
</feature>
<dbReference type="EC" id="3.1.3.16" evidence="3"/>
<dbReference type="PROSITE" id="PS01032">
    <property type="entry name" value="PPM_1"/>
    <property type="match status" value="1"/>
</dbReference>
<dbReference type="InterPro" id="IPR001932">
    <property type="entry name" value="PPM-type_phosphatase-like_dom"/>
</dbReference>
<accession>A0AA38F4T2</accession>
<keyword evidence="8" id="KW-0464">Manganese</keyword>
<dbReference type="InterPro" id="IPR000222">
    <property type="entry name" value="PP2C_BS"/>
</dbReference>
<feature type="non-terminal residue" evidence="10">
    <location>
        <position position="111"/>
    </location>
</feature>